<evidence type="ECO:0000313" key="2">
    <source>
        <dbReference type="EMBL" id="GAA0157070.1"/>
    </source>
</evidence>
<evidence type="ECO:0000313" key="3">
    <source>
        <dbReference type="Proteomes" id="UP001454036"/>
    </source>
</evidence>
<feature type="region of interest" description="Disordered" evidence="1">
    <location>
        <begin position="1"/>
        <end position="21"/>
    </location>
</feature>
<proteinExistence type="predicted"/>
<accession>A0AAV3Q388</accession>
<dbReference type="AlphaFoldDB" id="A0AAV3Q388"/>
<sequence>MADSGILKDTPPSSPNRENSLVHMIDVSTRNQEERHDDIFEKIDNYPSNTLASTVALSQDLPAGSSNRAVETLVEGAALLAGEQGEDSDGLPSYIVNSLPVSLTDSHL</sequence>
<protein>
    <submittedName>
        <fullName evidence="2">Uncharacterized protein</fullName>
    </submittedName>
</protein>
<dbReference type="EMBL" id="BAABME010003019">
    <property type="protein sequence ID" value="GAA0157070.1"/>
    <property type="molecule type" value="Genomic_DNA"/>
</dbReference>
<dbReference type="Proteomes" id="UP001454036">
    <property type="component" value="Unassembled WGS sequence"/>
</dbReference>
<evidence type="ECO:0000256" key="1">
    <source>
        <dbReference type="SAM" id="MobiDB-lite"/>
    </source>
</evidence>
<reference evidence="2 3" key="1">
    <citation type="submission" date="2024-01" db="EMBL/GenBank/DDBJ databases">
        <title>The complete chloroplast genome sequence of Lithospermum erythrorhizon: insights into the phylogenetic relationship among Boraginaceae species and the maternal lineages of purple gromwells.</title>
        <authorList>
            <person name="Okada T."/>
            <person name="Watanabe K."/>
        </authorList>
    </citation>
    <scope>NUCLEOTIDE SEQUENCE [LARGE SCALE GENOMIC DNA]</scope>
</reference>
<keyword evidence="3" id="KW-1185">Reference proteome</keyword>
<gene>
    <name evidence="2" type="ORF">LIER_14414</name>
</gene>
<organism evidence="2 3">
    <name type="scientific">Lithospermum erythrorhizon</name>
    <name type="common">Purple gromwell</name>
    <name type="synonym">Lithospermum officinale var. erythrorhizon</name>
    <dbReference type="NCBI Taxonomy" id="34254"/>
    <lineage>
        <taxon>Eukaryota</taxon>
        <taxon>Viridiplantae</taxon>
        <taxon>Streptophyta</taxon>
        <taxon>Embryophyta</taxon>
        <taxon>Tracheophyta</taxon>
        <taxon>Spermatophyta</taxon>
        <taxon>Magnoliopsida</taxon>
        <taxon>eudicotyledons</taxon>
        <taxon>Gunneridae</taxon>
        <taxon>Pentapetalae</taxon>
        <taxon>asterids</taxon>
        <taxon>lamiids</taxon>
        <taxon>Boraginales</taxon>
        <taxon>Boraginaceae</taxon>
        <taxon>Boraginoideae</taxon>
        <taxon>Lithospermeae</taxon>
        <taxon>Lithospermum</taxon>
    </lineage>
</organism>
<comment type="caution">
    <text evidence="2">The sequence shown here is derived from an EMBL/GenBank/DDBJ whole genome shotgun (WGS) entry which is preliminary data.</text>
</comment>
<name>A0AAV3Q388_LITER</name>